<gene>
    <name evidence="2" type="ORF">H6B30_02995</name>
</gene>
<dbReference type="Proteomes" id="UP000764045">
    <property type="component" value="Unassembled WGS sequence"/>
</dbReference>
<protein>
    <submittedName>
        <fullName evidence="2">Outer membrane beta-barrel protein</fullName>
    </submittedName>
</protein>
<dbReference type="Pfam" id="PF14905">
    <property type="entry name" value="OMP_b-brl_3"/>
    <property type="match status" value="1"/>
</dbReference>
<accession>A0A939B0Q2</accession>
<dbReference type="AlphaFoldDB" id="A0A939B0Q2"/>
<evidence type="ECO:0000313" key="3">
    <source>
        <dbReference type="Proteomes" id="UP000764045"/>
    </source>
</evidence>
<name>A0A939B0Q2_9BACT</name>
<dbReference type="EMBL" id="JACJJL010000003">
    <property type="protein sequence ID" value="MBM6660728.1"/>
    <property type="molecule type" value="Genomic_DNA"/>
</dbReference>
<comment type="caution">
    <text evidence="2">The sequence shown here is derived from an EMBL/GenBank/DDBJ whole genome shotgun (WGS) entry which is preliminary data.</text>
</comment>
<feature type="domain" description="Outer membrane protein beta-barrel" evidence="1">
    <location>
        <begin position="2"/>
        <end position="92"/>
    </location>
</feature>
<reference evidence="2 3" key="1">
    <citation type="journal article" date="2021" name="Sci. Rep.">
        <title>The distribution of antibiotic resistance genes in chicken gut microbiota commensals.</title>
        <authorList>
            <person name="Juricova H."/>
            <person name="Matiasovicova J."/>
            <person name="Kubasova T."/>
            <person name="Cejkova D."/>
            <person name="Rychlik I."/>
        </authorList>
    </citation>
    <scope>NUCLEOTIDE SEQUENCE [LARGE SCALE GENOMIC DNA]</scope>
    <source>
        <strain evidence="2 3">An819</strain>
    </source>
</reference>
<evidence type="ECO:0000259" key="1">
    <source>
        <dbReference type="Pfam" id="PF14905"/>
    </source>
</evidence>
<proteinExistence type="predicted"/>
<dbReference type="InterPro" id="IPR041700">
    <property type="entry name" value="OMP_b-brl_3"/>
</dbReference>
<evidence type="ECO:0000313" key="2">
    <source>
        <dbReference type="EMBL" id="MBM6660728.1"/>
    </source>
</evidence>
<sequence>MNNNIYFNRKKTFVLNLWGQYQGREKDVGGCSSSRYRMDMEVRCLLYGKRLAIGLSCQNMIASHTDYRVDAETSSYLFDWSPFRVLNLSVSYRFGKRINMKHNKFGINTERL</sequence>
<keyword evidence="3" id="KW-1185">Reference proteome</keyword>
<organism evidence="2 3">
    <name type="scientific">Marseilla massiliensis</name>
    <dbReference type="NCBI Taxonomy" id="1841864"/>
    <lineage>
        <taxon>Bacteria</taxon>
        <taxon>Pseudomonadati</taxon>
        <taxon>Bacteroidota</taxon>
        <taxon>Bacteroidia</taxon>
        <taxon>Bacteroidales</taxon>
        <taxon>Prevotellaceae</taxon>
        <taxon>Marseilla</taxon>
    </lineage>
</organism>